<protein>
    <submittedName>
        <fullName evidence="1">Uncharacterized protein</fullName>
    </submittedName>
</protein>
<gene>
    <name evidence="1" type="ORF">TGEB3V08_LOCUS8161</name>
</gene>
<proteinExistence type="predicted"/>
<dbReference type="AlphaFoldDB" id="A0A7R9K3N3"/>
<sequence length="87" mass="10111">MKLAMKQTKPRFRNVVLGNFHVTELTAQTRDPHSDRITRAITYMSGLSTRGVQEHRDISGVNRDMGRYRGCTRTPRDIRVCRDTGRY</sequence>
<evidence type="ECO:0000313" key="1">
    <source>
        <dbReference type="EMBL" id="CAD7601989.1"/>
    </source>
</evidence>
<dbReference type="EMBL" id="OE842995">
    <property type="protein sequence ID" value="CAD7601989.1"/>
    <property type="molecule type" value="Genomic_DNA"/>
</dbReference>
<reference evidence="1" key="1">
    <citation type="submission" date="2020-11" db="EMBL/GenBank/DDBJ databases">
        <authorList>
            <person name="Tran Van P."/>
        </authorList>
    </citation>
    <scope>NUCLEOTIDE SEQUENCE</scope>
</reference>
<organism evidence="1">
    <name type="scientific">Timema genevievae</name>
    <name type="common">Walking stick</name>
    <dbReference type="NCBI Taxonomy" id="629358"/>
    <lineage>
        <taxon>Eukaryota</taxon>
        <taxon>Metazoa</taxon>
        <taxon>Ecdysozoa</taxon>
        <taxon>Arthropoda</taxon>
        <taxon>Hexapoda</taxon>
        <taxon>Insecta</taxon>
        <taxon>Pterygota</taxon>
        <taxon>Neoptera</taxon>
        <taxon>Polyneoptera</taxon>
        <taxon>Phasmatodea</taxon>
        <taxon>Timematodea</taxon>
        <taxon>Timematoidea</taxon>
        <taxon>Timematidae</taxon>
        <taxon>Timema</taxon>
    </lineage>
</organism>
<accession>A0A7R9K3N3</accession>
<name>A0A7R9K3N3_TIMGE</name>